<reference evidence="3 4" key="1">
    <citation type="journal article" date="2016" name="Genome Biol. Evol.">
        <title>Gene Family Evolution Reflects Adaptation to Soil Environmental Stressors in the Genome of the Collembolan Orchesella cincta.</title>
        <authorList>
            <person name="Faddeeva-Vakhrusheva A."/>
            <person name="Derks M.F."/>
            <person name="Anvar S.Y."/>
            <person name="Agamennone V."/>
            <person name="Suring W."/>
            <person name="Smit S."/>
            <person name="van Straalen N.M."/>
            <person name="Roelofs D."/>
        </authorList>
    </citation>
    <scope>NUCLEOTIDE SEQUENCE [LARGE SCALE GENOMIC DNA]</scope>
    <source>
        <tissue evidence="3">Mixed pool</tissue>
    </source>
</reference>
<keyword evidence="4" id="KW-1185">Reference proteome</keyword>
<feature type="transmembrane region" description="Helical" evidence="2">
    <location>
        <begin position="43"/>
        <end position="62"/>
    </location>
</feature>
<evidence type="ECO:0000313" key="4">
    <source>
        <dbReference type="Proteomes" id="UP000094527"/>
    </source>
</evidence>
<evidence type="ECO:0000256" key="1">
    <source>
        <dbReference type="SAM" id="MobiDB-lite"/>
    </source>
</evidence>
<evidence type="ECO:0000256" key="2">
    <source>
        <dbReference type="SAM" id="Phobius"/>
    </source>
</evidence>
<organism evidence="3 4">
    <name type="scientific">Orchesella cincta</name>
    <name type="common">Springtail</name>
    <name type="synonym">Podura cincta</name>
    <dbReference type="NCBI Taxonomy" id="48709"/>
    <lineage>
        <taxon>Eukaryota</taxon>
        <taxon>Metazoa</taxon>
        <taxon>Ecdysozoa</taxon>
        <taxon>Arthropoda</taxon>
        <taxon>Hexapoda</taxon>
        <taxon>Collembola</taxon>
        <taxon>Entomobryomorpha</taxon>
        <taxon>Entomobryoidea</taxon>
        <taxon>Orchesellidae</taxon>
        <taxon>Orchesellinae</taxon>
        <taxon>Orchesella</taxon>
    </lineage>
</organism>
<keyword evidence="2" id="KW-0472">Membrane</keyword>
<feature type="region of interest" description="Disordered" evidence="1">
    <location>
        <begin position="168"/>
        <end position="219"/>
    </location>
</feature>
<comment type="caution">
    <text evidence="3">The sequence shown here is derived from an EMBL/GenBank/DDBJ whole genome shotgun (WGS) entry which is preliminary data.</text>
</comment>
<protein>
    <submittedName>
        <fullName evidence="3">Uncharacterized protein</fullName>
    </submittedName>
</protein>
<feature type="transmembrane region" description="Helical" evidence="2">
    <location>
        <begin position="105"/>
        <end position="129"/>
    </location>
</feature>
<accession>A0A1D2M9S5</accession>
<feature type="transmembrane region" description="Helical" evidence="2">
    <location>
        <begin position="135"/>
        <end position="156"/>
    </location>
</feature>
<evidence type="ECO:0000313" key="3">
    <source>
        <dbReference type="EMBL" id="ODM89691.1"/>
    </source>
</evidence>
<feature type="transmembrane region" description="Helical" evidence="2">
    <location>
        <begin position="74"/>
        <end position="93"/>
    </location>
</feature>
<name>A0A1D2M9S5_ORCCI</name>
<keyword evidence="2" id="KW-0812">Transmembrane</keyword>
<dbReference type="EMBL" id="LJIJ01002441">
    <property type="protein sequence ID" value="ODM89691.1"/>
    <property type="molecule type" value="Genomic_DNA"/>
</dbReference>
<keyword evidence="2" id="KW-1133">Transmembrane helix</keyword>
<dbReference type="Proteomes" id="UP000094527">
    <property type="component" value="Unassembled WGS sequence"/>
</dbReference>
<dbReference type="AlphaFoldDB" id="A0A1D2M9S5"/>
<gene>
    <name evidence="3" type="ORF">Ocin01_16991</name>
</gene>
<sequence>MNSVRFHCAQFAENFLNTFSDFKISAVSCCHSMFKDSRKRAKIFAQFNLFISSFNLLLFCVKHKYGIKHPTTELYYLTFLAVVFLQWIIAIGLGRAYRERSSIHCQIWCLIETLVTVGYLFITLLPLVYLALPGIITLVTSTLIKMYGIWIIYYFSLGCASKSAWKEETKSKRSSSPKEPFVTFASKKRPVSPRPPPINRKDTDQTSIESNPQSPLSFEADSALSSPRFIFTNEGEQNQDEHRIQFFGNEDANPQYSEIMMRARASNELDVCTTFPHDNIVISDLMCGGTSNINPK</sequence>
<feature type="compositionally biased region" description="Polar residues" evidence="1">
    <location>
        <begin position="205"/>
        <end position="216"/>
    </location>
</feature>
<proteinExistence type="predicted"/>